<dbReference type="GO" id="GO:0005829">
    <property type="term" value="C:cytosol"/>
    <property type="evidence" value="ECO:0007669"/>
    <property type="project" value="TreeGrafter"/>
</dbReference>
<dbReference type="PANTHER" id="PTHR12866:SF2">
    <property type="entry name" value="UBIQUITIN-LIKE-CONJUGATING ENZYME ATG3"/>
    <property type="match status" value="1"/>
</dbReference>
<evidence type="ECO:0000256" key="3">
    <source>
        <dbReference type="ARBA" id="ARBA00017573"/>
    </source>
</evidence>
<dbReference type="GO" id="GO:0044804">
    <property type="term" value="P:nucleophagy"/>
    <property type="evidence" value="ECO:0007669"/>
    <property type="project" value="TreeGrafter"/>
</dbReference>
<evidence type="ECO:0000256" key="8">
    <source>
        <dbReference type="ARBA" id="ARBA00022786"/>
    </source>
</evidence>
<dbReference type="FunFam" id="3.30.1460.50:FF:000001">
    <property type="entry name" value="Autophagy-related protein 3"/>
    <property type="match status" value="1"/>
</dbReference>
<comment type="similarity">
    <text evidence="2">Belongs to the ATG3 family.</text>
</comment>
<dbReference type="InterPro" id="IPR007135">
    <property type="entry name" value="Atg3/Atg10"/>
</dbReference>
<evidence type="ECO:0000256" key="5">
    <source>
        <dbReference type="ARBA" id="ARBA00022490"/>
    </source>
</evidence>
<gene>
    <name evidence="14" type="ORF">QYM36_019863</name>
</gene>
<keyword evidence="6" id="KW-1017">Isopeptide bond</keyword>
<keyword evidence="7" id="KW-0808">Transferase</keyword>
<dbReference type="GO" id="GO:0000045">
    <property type="term" value="P:autophagosome assembly"/>
    <property type="evidence" value="ECO:0007669"/>
    <property type="project" value="TreeGrafter"/>
</dbReference>
<evidence type="ECO:0000256" key="2">
    <source>
        <dbReference type="ARBA" id="ARBA00007683"/>
    </source>
</evidence>
<evidence type="ECO:0000256" key="12">
    <source>
        <dbReference type="ARBA" id="ARBA00034553"/>
    </source>
</evidence>
<evidence type="ECO:0000313" key="14">
    <source>
        <dbReference type="EMBL" id="KAK2701494.1"/>
    </source>
</evidence>
<dbReference type="Proteomes" id="UP001187531">
    <property type="component" value="Unassembled WGS sequence"/>
</dbReference>
<accession>A0AA88H1H9</accession>
<proteinExistence type="inferred from homology"/>
<comment type="subcellular location">
    <subcellularLocation>
        <location evidence="1">Cytoplasm</location>
    </subcellularLocation>
</comment>
<dbReference type="AlphaFoldDB" id="A0AA88H1H9"/>
<evidence type="ECO:0000256" key="13">
    <source>
        <dbReference type="SAM" id="MobiDB-lite"/>
    </source>
</evidence>
<keyword evidence="15" id="KW-1185">Reference proteome</keyword>
<reference evidence="14" key="1">
    <citation type="submission" date="2023-07" db="EMBL/GenBank/DDBJ databases">
        <title>Chromosome-level genome assembly of Artemia franciscana.</title>
        <authorList>
            <person name="Jo E."/>
        </authorList>
    </citation>
    <scope>NUCLEOTIDE SEQUENCE</scope>
    <source>
        <tissue evidence="14">Whole body</tissue>
    </source>
</reference>
<evidence type="ECO:0000313" key="15">
    <source>
        <dbReference type="Proteomes" id="UP001187531"/>
    </source>
</evidence>
<keyword evidence="5" id="KW-0963">Cytoplasm</keyword>
<sequence length="308" mass="35552">MENVIKAVKGTAFGVAEYFTPVLKNSKFNETGVITPEEFVVAGDHLVHQFPTWSWASGEENKKKAYLPSDKQFLVTRNVPCYKRRKDIEYTGQEKLILLDDGDENGEWVDTHYSGTLDSSDDKAADMSFGDQERCEPQQNRSDTDEDDEEAVDMEEFEESDLLEENDKARFDITRKEEENPEVNEPGIISTRTYDLNITYDKFYQTPRLWLYGYDEKRRPLTVDEMYQDFSQDHAKKTVTVETHPHLSGPPAASVHPCRHADVMKKLIQTVEDSGGHIEVYMYLIIFLKFVQSVIPTIEYDYTQNVSL</sequence>
<evidence type="ECO:0000256" key="6">
    <source>
        <dbReference type="ARBA" id="ARBA00022499"/>
    </source>
</evidence>
<evidence type="ECO:0000256" key="7">
    <source>
        <dbReference type="ARBA" id="ARBA00022679"/>
    </source>
</evidence>
<keyword evidence="9" id="KW-0832">Ubl conjugation</keyword>
<keyword evidence="8" id="KW-0833">Ubl conjugation pathway</keyword>
<protein>
    <recommendedName>
        <fullName evidence="3">Ubiquitin-like-conjugating enzyme ATG3</fullName>
    </recommendedName>
    <alternativeName>
        <fullName evidence="12">Autophagy-related protein 3</fullName>
    </alternativeName>
</protein>
<dbReference type="GO" id="GO:0015031">
    <property type="term" value="P:protein transport"/>
    <property type="evidence" value="ECO:0007669"/>
    <property type="project" value="UniProtKB-KW"/>
</dbReference>
<dbReference type="GO" id="GO:0000407">
    <property type="term" value="C:phagophore assembly site"/>
    <property type="evidence" value="ECO:0007669"/>
    <property type="project" value="TreeGrafter"/>
</dbReference>
<evidence type="ECO:0000256" key="1">
    <source>
        <dbReference type="ARBA" id="ARBA00004496"/>
    </source>
</evidence>
<evidence type="ECO:0000256" key="11">
    <source>
        <dbReference type="ARBA" id="ARBA00023006"/>
    </source>
</evidence>
<name>A0AA88H1H9_ARTSF</name>
<keyword evidence="11" id="KW-0072">Autophagy</keyword>
<dbReference type="GO" id="GO:0061723">
    <property type="term" value="P:glycophagy"/>
    <property type="evidence" value="ECO:0007669"/>
    <property type="project" value="TreeGrafter"/>
</dbReference>
<dbReference type="GO" id="GO:0019776">
    <property type="term" value="F:Atg8-family ligase activity"/>
    <property type="evidence" value="ECO:0007669"/>
    <property type="project" value="TreeGrafter"/>
</dbReference>
<feature type="region of interest" description="Disordered" evidence="13">
    <location>
        <begin position="113"/>
        <end position="151"/>
    </location>
</feature>
<dbReference type="PANTHER" id="PTHR12866">
    <property type="entry name" value="UBIQUITIN-LIKE-CONJUGATING ENZYME ATG3"/>
    <property type="match status" value="1"/>
</dbReference>
<evidence type="ECO:0000256" key="9">
    <source>
        <dbReference type="ARBA" id="ARBA00022843"/>
    </source>
</evidence>
<dbReference type="EMBL" id="JAVRJZ010004509">
    <property type="protein sequence ID" value="KAK2701494.1"/>
    <property type="molecule type" value="Genomic_DNA"/>
</dbReference>
<dbReference type="GO" id="GO:0000422">
    <property type="term" value="P:autophagy of mitochondrion"/>
    <property type="evidence" value="ECO:0007669"/>
    <property type="project" value="TreeGrafter"/>
</dbReference>
<feature type="compositionally biased region" description="Basic and acidic residues" evidence="13">
    <location>
        <begin position="120"/>
        <end position="136"/>
    </location>
</feature>
<keyword evidence="10" id="KW-0653">Protein transport</keyword>
<evidence type="ECO:0000256" key="10">
    <source>
        <dbReference type="ARBA" id="ARBA00022927"/>
    </source>
</evidence>
<dbReference type="Gene3D" id="3.30.1460.50">
    <property type="match status" value="1"/>
</dbReference>
<keyword evidence="4" id="KW-0813">Transport</keyword>
<dbReference type="Pfam" id="PF03987">
    <property type="entry name" value="Autophagy_act_C"/>
    <property type="match status" value="1"/>
</dbReference>
<organism evidence="14 15">
    <name type="scientific">Artemia franciscana</name>
    <name type="common">Brine shrimp</name>
    <name type="synonym">Artemia sanfranciscana</name>
    <dbReference type="NCBI Taxonomy" id="6661"/>
    <lineage>
        <taxon>Eukaryota</taxon>
        <taxon>Metazoa</taxon>
        <taxon>Ecdysozoa</taxon>
        <taxon>Arthropoda</taxon>
        <taxon>Crustacea</taxon>
        <taxon>Branchiopoda</taxon>
        <taxon>Anostraca</taxon>
        <taxon>Artemiidae</taxon>
        <taxon>Artemia</taxon>
    </lineage>
</organism>
<evidence type="ECO:0000256" key="4">
    <source>
        <dbReference type="ARBA" id="ARBA00022448"/>
    </source>
</evidence>
<comment type="caution">
    <text evidence="14">The sequence shown here is derived from an EMBL/GenBank/DDBJ whole genome shotgun (WGS) entry which is preliminary data.</text>
</comment>